<dbReference type="EMBL" id="FQVI01000012">
    <property type="protein sequence ID" value="SHF08113.1"/>
    <property type="molecule type" value="Genomic_DNA"/>
</dbReference>
<evidence type="ECO:0000256" key="2">
    <source>
        <dbReference type="PROSITE-ProRule" id="PRU00591"/>
    </source>
</evidence>
<feature type="repeat" description="Cell wall-binding" evidence="2">
    <location>
        <begin position="188"/>
        <end position="207"/>
    </location>
</feature>
<dbReference type="PROSITE" id="PS51170">
    <property type="entry name" value="CW"/>
    <property type="match status" value="2"/>
</dbReference>
<dbReference type="InterPro" id="IPR018337">
    <property type="entry name" value="Cell_wall/Cho-bd_repeat"/>
</dbReference>
<dbReference type="RefSeq" id="WP_072852153.1">
    <property type="nucleotide sequence ID" value="NZ_FQVI01000012.1"/>
</dbReference>
<accession>A0A1M4YR02</accession>
<evidence type="ECO:0000313" key="4">
    <source>
        <dbReference type="Proteomes" id="UP000184245"/>
    </source>
</evidence>
<gene>
    <name evidence="3" type="ORF">SAMN02745158_02463</name>
</gene>
<dbReference type="Pfam" id="PF19127">
    <property type="entry name" value="Choline_bind_3"/>
    <property type="match status" value="1"/>
</dbReference>
<dbReference type="PROSITE" id="PS51257">
    <property type="entry name" value="PROKAR_LIPOPROTEIN"/>
    <property type="match status" value="1"/>
</dbReference>
<sequence>MHQLKKGLLGILFGCCVLSLTACSPQKYIDKILGTEKADEEESVQEEVIQEEPEVPVAKPEFTANLSGSMTYGLHQGATPLKVEASVSDSGTLTYQWYRNMTNTNGGGTIIEGATDDTYTPPTDQPGTYYYYVVATNTVQNSTEGTTSETAEVIVNDEEGDVVNAEAGQWKQDDKGWWFENADGSFIKSQWKEIQGKWYAFDENGYIRTGWFQDGDSWYYLNEDGSMAADKDVEGYHLGSDGKME</sequence>
<name>A0A1M4YR02_9CLOT</name>
<dbReference type="Gene3D" id="2.60.40.2700">
    <property type="match status" value="1"/>
</dbReference>
<protein>
    <submittedName>
        <fullName evidence="3">Putative cell wall binding repeat-containing protein</fullName>
    </submittedName>
</protein>
<proteinExistence type="predicted"/>
<dbReference type="AlphaFoldDB" id="A0A1M4YR02"/>
<dbReference type="Proteomes" id="UP000184245">
    <property type="component" value="Unassembled WGS sequence"/>
</dbReference>
<dbReference type="OrthoDB" id="1901591at2"/>
<keyword evidence="1" id="KW-0677">Repeat</keyword>
<dbReference type="Gene3D" id="2.10.270.10">
    <property type="entry name" value="Cholin Binding"/>
    <property type="match status" value="1"/>
</dbReference>
<evidence type="ECO:0000313" key="3">
    <source>
        <dbReference type="EMBL" id="SHF08113.1"/>
    </source>
</evidence>
<dbReference type="CDD" id="cd00146">
    <property type="entry name" value="PKD"/>
    <property type="match status" value="1"/>
</dbReference>
<dbReference type="SUPFAM" id="SSF69360">
    <property type="entry name" value="Cell wall binding repeat"/>
    <property type="match status" value="1"/>
</dbReference>
<reference evidence="3 4" key="1">
    <citation type="submission" date="2016-11" db="EMBL/GenBank/DDBJ databases">
        <authorList>
            <person name="Jaros S."/>
            <person name="Januszkiewicz K."/>
            <person name="Wedrychowicz H."/>
        </authorList>
    </citation>
    <scope>NUCLEOTIDE SEQUENCE [LARGE SCALE GENOMIC DNA]</scope>
    <source>
        <strain evidence="3 4">DSM 17459</strain>
    </source>
</reference>
<keyword evidence="4" id="KW-1185">Reference proteome</keyword>
<organism evidence="3 4">
    <name type="scientific">Lactonifactor longoviformis DSM 17459</name>
    <dbReference type="NCBI Taxonomy" id="1122155"/>
    <lineage>
        <taxon>Bacteria</taxon>
        <taxon>Bacillati</taxon>
        <taxon>Bacillota</taxon>
        <taxon>Clostridia</taxon>
        <taxon>Eubacteriales</taxon>
        <taxon>Clostridiaceae</taxon>
        <taxon>Lactonifactor</taxon>
    </lineage>
</organism>
<feature type="repeat" description="Cell wall-binding" evidence="2">
    <location>
        <begin position="208"/>
        <end position="227"/>
    </location>
</feature>
<dbReference type="STRING" id="1122155.SAMN02745158_02463"/>
<evidence type="ECO:0000256" key="1">
    <source>
        <dbReference type="ARBA" id="ARBA00022737"/>
    </source>
</evidence>